<feature type="region of interest" description="Disordered" evidence="1">
    <location>
        <begin position="449"/>
        <end position="489"/>
    </location>
</feature>
<feature type="compositionally biased region" description="Basic residues" evidence="1">
    <location>
        <begin position="103"/>
        <end position="112"/>
    </location>
</feature>
<protein>
    <recommendedName>
        <fullName evidence="4">Ankyrin repeat protein</fullName>
    </recommendedName>
</protein>
<sequence length="652" mass="70849">MASSPASASASTTAAGPTPSGSRIGRPPQWTVSRSRKLARLYLYSTLSIDKIIRVLEDDGFSPRKNSAQKTIHKMLDNDPRYLRPESRSEMTKRIKSLSASPARRRGRKGGPARRAAADRASLERQDPLSSSEVTSPTGISVKGEDVPAFDFSASPEVSTFGYFANPFGQEQTKETAVATENAWPEMAREIKRRVSDCSSHYALQLCSLIKDFTISIASDEGGRSRRASMALSEVSDTELPECEMSVEAYEAFPDPGFALPGDFLTAHTRSCADFPGQPHGSGRCWCAIAEETSADPNSWVLPTGELSRRAAYLLAHPSPKNVVLADSFGNTPLHLFAALEGYQEALLGMVFAAGINGLQAANTGGQTFLHLLHLEWFTQPADTSGPLNRLLMYIRATCPDLVYETDVYGRTFFHRAHSVIRDPATLSSITALFNPTLASRRDAFGFNPVASTSSPSSAPSPYIPPRRTASPSPEARASPTSRPQSATSEDSFLTYHAHLVRVIHSSYTSPLTEDSAGRNGLHCLAEAILHQQTMDRHVQSTPSTRPQLKRKLTTPPPSDNTPAEAPLPTRLRHLHSLLHPTVSVPTTAYSLAGLTPLMSFITHISDEQDDKARTLQTLLETLIRASPPQALEARNRAGETALLVAARLGRK</sequence>
<feature type="region of interest" description="Disordered" evidence="1">
    <location>
        <begin position="61"/>
        <end position="140"/>
    </location>
</feature>
<feature type="compositionally biased region" description="Basic and acidic residues" evidence="1">
    <location>
        <begin position="116"/>
        <end position="127"/>
    </location>
</feature>
<feature type="compositionally biased region" description="Polar residues" evidence="1">
    <location>
        <begin position="479"/>
        <end position="489"/>
    </location>
</feature>
<proteinExistence type="predicted"/>
<feature type="region of interest" description="Disordered" evidence="1">
    <location>
        <begin position="1"/>
        <end position="29"/>
    </location>
</feature>
<evidence type="ECO:0000313" key="2">
    <source>
        <dbReference type="EMBL" id="KAK3900785.1"/>
    </source>
</evidence>
<feature type="non-terminal residue" evidence="2">
    <location>
        <position position="652"/>
    </location>
</feature>
<evidence type="ECO:0008006" key="4">
    <source>
        <dbReference type="Google" id="ProtNLM"/>
    </source>
</evidence>
<accession>A0AAN6RRY3</accession>
<feature type="compositionally biased region" description="Low complexity" evidence="1">
    <location>
        <begin position="1"/>
        <end position="22"/>
    </location>
</feature>
<keyword evidence="3" id="KW-1185">Reference proteome</keyword>
<organism evidence="2 3">
    <name type="scientific">Staphylotrichum tortipilum</name>
    <dbReference type="NCBI Taxonomy" id="2831512"/>
    <lineage>
        <taxon>Eukaryota</taxon>
        <taxon>Fungi</taxon>
        <taxon>Dikarya</taxon>
        <taxon>Ascomycota</taxon>
        <taxon>Pezizomycotina</taxon>
        <taxon>Sordariomycetes</taxon>
        <taxon>Sordariomycetidae</taxon>
        <taxon>Sordariales</taxon>
        <taxon>Chaetomiaceae</taxon>
        <taxon>Staphylotrichum</taxon>
    </lineage>
</organism>
<feature type="compositionally biased region" description="Polar residues" evidence="1">
    <location>
        <begin position="128"/>
        <end position="139"/>
    </location>
</feature>
<evidence type="ECO:0000313" key="3">
    <source>
        <dbReference type="Proteomes" id="UP001303889"/>
    </source>
</evidence>
<comment type="caution">
    <text evidence="2">The sequence shown here is derived from an EMBL/GenBank/DDBJ whole genome shotgun (WGS) entry which is preliminary data.</text>
</comment>
<feature type="compositionally biased region" description="Basic and acidic residues" evidence="1">
    <location>
        <begin position="74"/>
        <end position="93"/>
    </location>
</feature>
<dbReference type="AlphaFoldDB" id="A0AAN6RRY3"/>
<feature type="compositionally biased region" description="Low complexity" evidence="1">
    <location>
        <begin position="449"/>
        <end position="461"/>
    </location>
</feature>
<dbReference type="EMBL" id="MU855637">
    <property type="protein sequence ID" value="KAK3900785.1"/>
    <property type="molecule type" value="Genomic_DNA"/>
</dbReference>
<feature type="region of interest" description="Disordered" evidence="1">
    <location>
        <begin position="534"/>
        <end position="567"/>
    </location>
</feature>
<reference evidence="2" key="1">
    <citation type="journal article" date="2023" name="Mol. Phylogenet. Evol.">
        <title>Genome-scale phylogeny and comparative genomics of the fungal order Sordariales.</title>
        <authorList>
            <person name="Hensen N."/>
            <person name="Bonometti L."/>
            <person name="Westerberg I."/>
            <person name="Brannstrom I.O."/>
            <person name="Guillou S."/>
            <person name="Cros-Aarteil S."/>
            <person name="Calhoun S."/>
            <person name="Haridas S."/>
            <person name="Kuo A."/>
            <person name="Mondo S."/>
            <person name="Pangilinan J."/>
            <person name="Riley R."/>
            <person name="LaButti K."/>
            <person name="Andreopoulos B."/>
            <person name="Lipzen A."/>
            <person name="Chen C."/>
            <person name="Yan M."/>
            <person name="Daum C."/>
            <person name="Ng V."/>
            <person name="Clum A."/>
            <person name="Steindorff A."/>
            <person name="Ohm R.A."/>
            <person name="Martin F."/>
            <person name="Silar P."/>
            <person name="Natvig D.O."/>
            <person name="Lalanne C."/>
            <person name="Gautier V."/>
            <person name="Ament-Velasquez S.L."/>
            <person name="Kruys A."/>
            <person name="Hutchinson M.I."/>
            <person name="Powell A.J."/>
            <person name="Barry K."/>
            <person name="Miller A.N."/>
            <person name="Grigoriev I.V."/>
            <person name="Debuchy R."/>
            <person name="Gladieux P."/>
            <person name="Hiltunen Thoren M."/>
            <person name="Johannesson H."/>
        </authorList>
    </citation>
    <scope>NUCLEOTIDE SEQUENCE</scope>
    <source>
        <strain evidence="2">CBS 103.79</strain>
    </source>
</reference>
<name>A0AAN6RRY3_9PEZI</name>
<reference evidence="2" key="2">
    <citation type="submission" date="2023-05" db="EMBL/GenBank/DDBJ databases">
        <authorList>
            <consortium name="Lawrence Berkeley National Laboratory"/>
            <person name="Steindorff A."/>
            <person name="Hensen N."/>
            <person name="Bonometti L."/>
            <person name="Westerberg I."/>
            <person name="Brannstrom I.O."/>
            <person name="Guillou S."/>
            <person name="Cros-Aarteil S."/>
            <person name="Calhoun S."/>
            <person name="Haridas S."/>
            <person name="Kuo A."/>
            <person name="Mondo S."/>
            <person name="Pangilinan J."/>
            <person name="Riley R."/>
            <person name="Labutti K."/>
            <person name="Andreopoulos B."/>
            <person name="Lipzen A."/>
            <person name="Chen C."/>
            <person name="Yanf M."/>
            <person name="Daum C."/>
            <person name="Ng V."/>
            <person name="Clum A."/>
            <person name="Ohm R."/>
            <person name="Martin F."/>
            <person name="Silar P."/>
            <person name="Natvig D."/>
            <person name="Lalanne C."/>
            <person name="Gautier V."/>
            <person name="Ament-Velasquez S.L."/>
            <person name="Kruys A."/>
            <person name="Hutchinson M.I."/>
            <person name="Powell A.J."/>
            <person name="Barry K."/>
            <person name="Miller A.N."/>
            <person name="Grigoriev I.V."/>
            <person name="Debuchy R."/>
            <person name="Gladieux P."/>
            <person name="Thoren M.H."/>
            <person name="Johannesson H."/>
        </authorList>
    </citation>
    <scope>NUCLEOTIDE SEQUENCE</scope>
    <source>
        <strain evidence="2">CBS 103.79</strain>
    </source>
</reference>
<evidence type="ECO:0000256" key="1">
    <source>
        <dbReference type="SAM" id="MobiDB-lite"/>
    </source>
</evidence>
<gene>
    <name evidence="2" type="ORF">C8A05DRAFT_35555</name>
</gene>
<dbReference type="Proteomes" id="UP001303889">
    <property type="component" value="Unassembled WGS sequence"/>
</dbReference>